<evidence type="ECO:0000313" key="1">
    <source>
        <dbReference type="EMBL" id="RSL55721.1"/>
    </source>
</evidence>
<gene>
    <name evidence="1" type="ORF">CEP51_014509</name>
</gene>
<evidence type="ECO:0000313" key="2">
    <source>
        <dbReference type="Proteomes" id="UP000287972"/>
    </source>
</evidence>
<comment type="caution">
    <text evidence="1">The sequence shown here is derived from an EMBL/GenBank/DDBJ whole genome shotgun (WGS) entry which is preliminary data.</text>
</comment>
<dbReference type="EMBL" id="NKCL01000683">
    <property type="protein sequence ID" value="RSL55721.1"/>
    <property type="molecule type" value="Genomic_DNA"/>
</dbReference>
<proteinExistence type="predicted"/>
<dbReference type="AlphaFoldDB" id="A0A428PRS2"/>
<keyword evidence="2" id="KW-1185">Reference proteome</keyword>
<sequence length="69" mass="7505">MSSNITFTYTAAAGKPQSDLDGSMLLLFIQDTSSLQDRLFQGVAAQDAQANDDQISDIDLDLKEPRAKL</sequence>
<organism evidence="1 2">
    <name type="scientific">Fusarium floridanum</name>
    <dbReference type="NCBI Taxonomy" id="1325733"/>
    <lineage>
        <taxon>Eukaryota</taxon>
        <taxon>Fungi</taxon>
        <taxon>Dikarya</taxon>
        <taxon>Ascomycota</taxon>
        <taxon>Pezizomycotina</taxon>
        <taxon>Sordariomycetes</taxon>
        <taxon>Hypocreomycetidae</taxon>
        <taxon>Hypocreales</taxon>
        <taxon>Nectriaceae</taxon>
        <taxon>Fusarium</taxon>
        <taxon>Fusarium solani species complex</taxon>
    </lineage>
</organism>
<protein>
    <submittedName>
        <fullName evidence="1">Uncharacterized protein</fullName>
    </submittedName>
</protein>
<reference evidence="1 2" key="1">
    <citation type="submission" date="2017-06" db="EMBL/GenBank/DDBJ databases">
        <title>Comparative genomic analysis of Ambrosia Fusariam Clade fungi.</title>
        <authorList>
            <person name="Stajich J.E."/>
            <person name="Carrillo J."/>
            <person name="Kijimoto T."/>
            <person name="Eskalen A."/>
            <person name="O'Donnell K."/>
            <person name="Kasson M."/>
        </authorList>
    </citation>
    <scope>NUCLEOTIDE SEQUENCE [LARGE SCALE GENOMIC DNA]</scope>
    <source>
        <strain evidence="1 2">NRRL62606</strain>
    </source>
</reference>
<dbReference type="Proteomes" id="UP000287972">
    <property type="component" value="Unassembled WGS sequence"/>
</dbReference>
<accession>A0A428PRS2</accession>
<name>A0A428PRS2_9HYPO</name>